<accession>A0A645GNM2</accession>
<comment type="caution">
    <text evidence="1">The sequence shown here is derived from an EMBL/GenBank/DDBJ whole genome shotgun (WGS) entry which is preliminary data.</text>
</comment>
<dbReference type="AlphaFoldDB" id="A0A645GNM2"/>
<gene>
    <name evidence="1" type="ORF">SDC9_174926</name>
</gene>
<protein>
    <submittedName>
        <fullName evidence="1">Uncharacterized protein</fullName>
    </submittedName>
</protein>
<name>A0A645GNM2_9ZZZZ</name>
<organism evidence="1">
    <name type="scientific">bioreactor metagenome</name>
    <dbReference type="NCBI Taxonomy" id="1076179"/>
    <lineage>
        <taxon>unclassified sequences</taxon>
        <taxon>metagenomes</taxon>
        <taxon>ecological metagenomes</taxon>
    </lineage>
</organism>
<dbReference type="EMBL" id="VSSQ01077412">
    <property type="protein sequence ID" value="MPN27492.1"/>
    <property type="molecule type" value="Genomic_DNA"/>
</dbReference>
<reference evidence="1" key="1">
    <citation type="submission" date="2019-08" db="EMBL/GenBank/DDBJ databases">
        <authorList>
            <person name="Kucharzyk K."/>
            <person name="Murdoch R.W."/>
            <person name="Higgins S."/>
            <person name="Loffler F."/>
        </authorList>
    </citation>
    <scope>NUCLEOTIDE SEQUENCE</scope>
</reference>
<evidence type="ECO:0000313" key="1">
    <source>
        <dbReference type="EMBL" id="MPN27492.1"/>
    </source>
</evidence>
<sequence length="82" mass="9325">MHRHGYMHNHLVIGELVFFGKDHAAVRGEEPPELRGVEYIDALIVTLAGKQLLLHTNRKLHILRVHVVKPKLHASSAPFQHV</sequence>
<proteinExistence type="predicted"/>